<evidence type="ECO:0000313" key="2">
    <source>
        <dbReference type="EMBL" id="KAF9440316.1"/>
    </source>
</evidence>
<name>A0A9P6BUM4_9AGAR</name>
<keyword evidence="1" id="KW-1133">Transmembrane helix</keyword>
<dbReference type="Proteomes" id="UP000807342">
    <property type="component" value="Unassembled WGS sequence"/>
</dbReference>
<organism evidence="2 3">
    <name type="scientific">Macrolepiota fuliginosa MF-IS2</name>
    <dbReference type="NCBI Taxonomy" id="1400762"/>
    <lineage>
        <taxon>Eukaryota</taxon>
        <taxon>Fungi</taxon>
        <taxon>Dikarya</taxon>
        <taxon>Basidiomycota</taxon>
        <taxon>Agaricomycotina</taxon>
        <taxon>Agaricomycetes</taxon>
        <taxon>Agaricomycetidae</taxon>
        <taxon>Agaricales</taxon>
        <taxon>Agaricineae</taxon>
        <taxon>Agaricaceae</taxon>
        <taxon>Macrolepiota</taxon>
    </lineage>
</organism>
<proteinExistence type="predicted"/>
<accession>A0A9P6BUM4</accession>
<dbReference type="AlphaFoldDB" id="A0A9P6BUM4"/>
<feature type="transmembrane region" description="Helical" evidence="1">
    <location>
        <begin position="15"/>
        <end position="41"/>
    </location>
</feature>
<evidence type="ECO:0000313" key="3">
    <source>
        <dbReference type="Proteomes" id="UP000807342"/>
    </source>
</evidence>
<comment type="caution">
    <text evidence="2">The sequence shown here is derived from an EMBL/GenBank/DDBJ whole genome shotgun (WGS) entry which is preliminary data.</text>
</comment>
<reference evidence="2" key="1">
    <citation type="submission" date="2020-11" db="EMBL/GenBank/DDBJ databases">
        <authorList>
            <consortium name="DOE Joint Genome Institute"/>
            <person name="Ahrendt S."/>
            <person name="Riley R."/>
            <person name="Andreopoulos W."/>
            <person name="Labutti K."/>
            <person name="Pangilinan J."/>
            <person name="Ruiz-Duenas F.J."/>
            <person name="Barrasa J.M."/>
            <person name="Sanchez-Garcia M."/>
            <person name="Camarero S."/>
            <person name="Miyauchi S."/>
            <person name="Serrano A."/>
            <person name="Linde D."/>
            <person name="Babiker R."/>
            <person name="Drula E."/>
            <person name="Ayuso-Fernandez I."/>
            <person name="Pacheco R."/>
            <person name="Padilla G."/>
            <person name="Ferreira P."/>
            <person name="Barriuso J."/>
            <person name="Kellner H."/>
            <person name="Castanera R."/>
            <person name="Alfaro M."/>
            <person name="Ramirez L."/>
            <person name="Pisabarro A.G."/>
            <person name="Kuo A."/>
            <person name="Tritt A."/>
            <person name="Lipzen A."/>
            <person name="He G."/>
            <person name="Yan M."/>
            <person name="Ng V."/>
            <person name="Cullen D."/>
            <person name="Martin F."/>
            <person name="Rosso M.-N."/>
            <person name="Henrissat B."/>
            <person name="Hibbett D."/>
            <person name="Martinez A.T."/>
            <person name="Grigoriev I.V."/>
        </authorList>
    </citation>
    <scope>NUCLEOTIDE SEQUENCE</scope>
    <source>
        <strain evidence="2">MF-IS2</strain>
    </source>
</reference>
<sequence length="54" mass="6116">MVSGAHFLYGAPFEIIIASVFLYQLFGMSAFAGFALLLIGWPLNNKCLYWMILR</sequence>
<evidence type="ECO:0000256" key="1">
    <source>
        <dbReference type="SAM" id="Phobius"/>
    </source>
</evidence>
<keyword evidence="1" id="KW-0812">Transmembrane</keyword>
<protein>
    <submittedName>
        <fullName evidence="2">Uncharacterized protein</fullName>
    </submittedName>
</protein>
<gene>
    <name evidence="2" type="ORF">P691DRAFT_802709</name>
</gene>
<dbReference type="OrthoDB" id="6500128at2759"/>
<keyword evidence="1" id="KW-0472">Membrane</keyword>
<dbReference type="EMBL" id="MU152634">
    <property type="protein sequence ID" value="KAF9440316.1"/>
    <property type="molecule type" value="Genomic_DNA"/>
</dbReference>
<keyword evidence="3" id="KW-1185">Reference proteome</keyword>